<evidence type="ECO:0008006" key="5">
    <source>
        <dbReference type="Google" id="ProtNLM"/>
    </source>
</evidence>
<gene>
    <name evidence="3" type="ORF">Rhopal_003377-T1</name>
</gene>
<dbReference type="Proteomes" id="UP001342314">
    <property type="component" value="Unassembled WGS sequence"/>
</dbReference>
<dbReference type="PANTHER" id="PTHR11362:SF140">
    <property type="entry name" value="PEBP-LIKE PROTEIN"/>
    <property type="match status" value="1"/>
</dbReference>
<sequence length="294" mass="29377">MLAAALVSAALVGLVRAQDIPAVASPTDLALVSAQYENSGFSQGGNAGFGIELDAKAVLTVVYPFGAVENGASYTVDQVSEGPDLYVTPAESTVGWFNSSSRYTVALADASSLGDPDAEGNYRHFLANSLDGAAAEGDNLTFTPSNGQVITYYAAPGPIEGTGPHRYAWLLFEQPADFSAPSNLSTSGVNPSHWYVNSYVEETGLQLLAASFFTVSNGDATGSVAETQAVNTATLSAAPSATSGGSSTSAGSASETTSSGSPSASAAPDNGAAQLVLSVGAGALGVVGLAAAML</sequence>
<keyword evidence="4" id="KW-1185">Reference proteome</keyword>
<evidence type="ECO:0000256" key="1">
    <source>
        <dbReference type="SAM" id="MobiDB-lite"/>
    </source>
</evidence>
<dbReference type="SUPFAM" id="SSF49777">
    <property type="entry name" value="PEBP-like"/>
    <property type="match status" value="1"/>
</dbReference>
<comment type="caution">
    <text evidence="3">The sequence shown here is derived from an EMBL/GenBank/DDBJ whole genome shotgun (WGS) entry which is preliminary data.</text>
</comment>
<dbReference type="InterPro" id="IPR035810">
    <property type="entry name" value="PEBP_euk"/>
</dbReference>
<evidence type="ECO:0000313" key="3">
    <source>
        <dbReference type="EMBL" id="GJN90366.1"/>
    </source>
</evidence>
<dbReference type="Gene3D" id="3.90.280.10">
    <property type="entry name" value="PEBP-like"/>
    <property type="match status" value="1"/>
</dbReference>
<keyword evidence="2" id="KW-0732">Signal</keyword>
<feature type="signal peptide" evidence="2">
    <location>
        <begin position="1"/>
        <end position="17"/>
    </location>
</feature>
<protein>
    <recommendedName>
        <fullName evidence="5">PEBP-like protein</fullName>
    </recommendedName>
</protein>
<name>A0AAV5GCZ6_9BASI</name>
<organism evidence="3 4">
    <name type="scientific">Rhodotorula paludigena</name>
    <dbReference type="NCBI Taxonomy" id="86838"/>
    <lineage>
        <taxon>Eukaryota</taxon>
        <taxon>Fungi</taxon>
        <taxon>Dikarya</taxon>
        <taxon>Basidiomycota</taxon>
        <taxon>Pucciniomycotina</taxon>
        <taxon>Microbotryomycetes</taxon>
        <taxon>Sporidiobolales</taxon>
        <taxon>Sporidiobolaceae</taxon>
        <taxon>Rhodotorula</taxon>
    </lineage>
</organism>
<dbReference type="PANTHER" id="PTHR11362">
    <property type="entry name" value="PHOSPHATIDYLETHANOLAMINE-BINDING PROTEIN"/>
    <property type="match status" value="1"/>
</dbReference>
<dbReference type="InterPro" id="IPR036610">
    <property type="entry name" value="PEBP-like_sf"/>
</dbReference>
<reference evidence="3 4" key="1">
    <citation type="submission" date="2021-12" db="EMBL/GenBank/DDBJ databases">
        <title>High titer production of polyol ester of fatty acids by Rhodotorula paludigena BS15 towards product separation-free biomass refinery.</title>
        <authorList>
            <person name="Mano J."/>
            <person name="Ono H."/>
            <person name="Tanaka T."/>
            <person name="Naito K."/>
            <person name="Sushida H."/>
            <person name="Ike M."/>
            <person name="Tokuyasu K."/>
            <person name="Kitaoka M."/>
        </authorList>
    </citation>
    <scope>NUCLEOTIDE SEQUENCE [LARGE SCALE GENOMIC DNA]</scope>
    <source>
        <strain evidence="3 4">BS15</strain>
    </source>
</reference>
<dbReference type="EMBL" id="BQKY01000006">
    <property type="protein sequence ID" value="GJN90366.1"/>
    <property type="molecule type" value="Genomic_DNA"/>
</dbReference>
<evidence type="ECO:0000256" key="2">
    <source>
        <dbReference type="SAM" id="SignalP"/>
    </source>
</evidence>
<feature type="region of interest" description="Disordered" evidence="1">
    <location>
        <begin position="237"/>
        <end position="267"/>
    </location>
</feature>
<accession>A0AAV5GCZ6</accession>
<evidence type="ECO:0000313" key="4">
    <source>
        <dbReference type="Proteomes" id="UP001342314"/>
    </source>
</evidence>
<proteinExistence type="predicted"/>
<feature type="chain" id="PRO_5043988771" description="PEBP-like protein" evidence="2">
    <location>
        <begin position="18"/>
        <end position="294"/>
    </location>
</feature>
<dbReference type="CDD" id="cd00866">
    <property type="entry name" value="PEBP_euk"/>
    <property type="match status" value="1"/>
</dbReference>
<dbReference type="AlphaFoldDB" id="A0AAV5GCZ6"/>